<dbReference type="EMBL" id="JBHSDU010000003">
    <property type="protein sequence ID" value="MFC4310361.1"/>
    <property type="molecule type" value="Genomic_DNA"/>
</dbReference>
<gene>
    <name evidence="3" type="ORF">ACFPN2_14810</name>
</gene>
<dbReference type="InterPro" id="IPR013216">
    <property type="entry name" value="Methyltransf_11"/>
</dbReference>
<organism evidence="3 4">
    <name type="scientific">Steroidobacter flavus</name>
    <dbReference type="NCBI Taxonomy" id="1842136"/>
    <lineage>
        <taxon>Bacteria</taxon>
        <taxon>Pseudomonadati</taxon>
        <taxon>Pseudomonadota</taxon>
        <taxon>Gammaproteobacteria</taxon>
        <taxon>Steroidobacterales</taxon>
        <taxon>Steroidobacteraceae</taxon>
        <taxon>Steroidobacter</taxon>
    </lineage>
</organism>
<reference evidence="4" key="1">
    <citation type="journal article" date="2019" name="Int. J. Syst. Evol. Microbiol.">
        <title>The Global Catalogue of Microorganisms (GCM) 10K type strain sequencing project: providing services to taxonomists for standard genome sequencing and annotation.</title>
        <authorList>
            <consortium name="The Broad Institute Genomics Platform"/>
            <consortium name="The Broad Institute Genome Sequencing Center for Infectious Disease"/>
            <person name="Wu L."/>
            <person name="Ma J."/>
        </authorList>
    </citation>
    <scope>NUCLEOTIDE SEQUENCE [LARGE SCALE GENOMIC DNA]</scope>
    <source>
        <strain evidence="4">CGMCC 1.10759</strain>
    </source>
</reference>
<dbReference type="Pfam" id="PF08241">
    <property type="entry name" value="Methyltransf_11"/>
    <property type="match status" value="1"/>
</dbReference>
<feature type="chain" id="PRO_5047185293" evidence="1">
    <location>
        <begin position="25"/>
        <end position="269"/>
    </location>
</feature>
<dbReference type="GO" id="GO:0032259">
    <property type="term" value="P:methylation"/>
    <property type="evidence" value="ECO:0007669"/>
    <property type="project" value="UniProtKB-KW"/>
</dbReference>
<dbReference type="InterPro" id="IPR016980">
    <property type="entry name" value="S-AdoMet-dep_MeTrfase_Alr7345"/>
</dbReference>
<name>A0ABV8SSC2_9GAMM</name>
<keyword evidence="1" id="KW-0732">Signal</keyword>
<dbReference type="GO" id="GO:0008168">
    <property type="term" value="F:methyltransferase activity"/>
    <property type="evidence" value="ECO:0007669"/>
    <property type="project" value="UniProtKB-KW"/>
</dbReference>
<feature type="domain" description="Methyltransferase type 11" evidence="2">
    <location>
        <begin position="102"/>
        <end position="179"/>
    </location>
</feature>
<keyword evidence="3" id="KW-0808">Transferase</keyword>
<proteinExistence type="predicted"/>
<dbReference type="Proteomes" id="UP001595904">
    <property type="component" value="Unassembled WGS sequence"/>
</dbReference>
<protein>
    <submittedName>
        <fullName evidence="3">Class I SAM-dependent methyltransferase</fullName>
    </submittedName>
</protein>
<comment type="caution">
    <text evidence="3">The sequence shown here is derived from an EMBL/GenBank/DDBJ whole genome shotgun (WGS) entry which is preliminary data.</text>
</comment>
<keyword evidence="3" id="KW-0489">Methyltransferase</keyword>
<dbReference type="InterPro" id="IPR029063">
    <property type="entry name" value="SAM-dependent_MTases_sf"/>
</dbReference>
<evidence type="ECO:0000259" key="2">
    <source>
        <dbReference type="Pfam" id="PF08241"/>
    </source>
</evidence>
<dbReference type="PIRSF" id="PIRSF031679">
    <property type="entry name" value="Mtase_Alr7345_prd"/>
    <property type="match status" value="1"/>
</dbReference>
<dbReference type="Gene3D" id="3.40.50.150">
    <property type="entry name" value="Vaccinia Virus protein VP39"/>
    <property type="match status" value="1"/>
</dbReference>
<evidence type="ECO:0000256" key="1">
    <source>
        <dbReference type="SAM" id="SignalP"/>
    </source>
</evidence>
<accession>A0ABV8SSC2</accession>
<feature type="signal peptide" evidence="1">
    <location>
        <begin position="1"/>
        <end position="24"/>
    </location>
</feature>
<dbReference type="RefSeq" id="WP_380597792.1">
    <property type="nucleotide sequence ID" value="NZ_JBHSDU010000003.1"/>
</dbReference>
<evidence type="ECO:0000313" key="4">
    <source>
        <dbReference type="Proteomes" id="UP001595904"/>
    </source>
</evidence>
<evidence type="ECO:0000313" key="3">
    <source>
        <dbReference type="EMBL" id="MFC4310361.1"/>
    </source>
</evidence>
<dbReference type="SUPFAM" id="SSF53335">
    <property type="entry name" value="S-adenosyl-L-methionine-dependent methyltransferases"/>
    <property type="match status" value="1"/>
</dbReference>
<dbReference type="PROSITE" id="PS51257">
    <property type="entry name" value="PROKAR_LIPOPROTEIN"/>
    <property type="match status" value="1"/>
</dbReference>
<sequence>MRSSSLLATVAAVACALPLTGAFAKDEALAKAVASESRSPNFVARDKYRKPEQVLEFVGVKPTQTVVEIAPGGGYWTEILGPYLHDKGTYYTAITPRAASERAAAAADTWQKKLDSDKARYGNVKIGDFGGGKFEPAPAGSADVVVTFRNVHNWMGQGTAEQAFASFYKTLKPGGILVVEEHRAPADKPQDPKAASGYVREDYTIGLAEKAGFKLVGRSDLLNNPKDTKDYPKGVWTLPPTLALGDQDKAKYEAIGEADNFLVKFQKPQ</sequence>
<keyword evidence="4" id="KW-1185">Reference proteome</keyword>